<name>A0A819NBQ0_9BILA</name>
<dbReference type="InterPro" id="IPR051746">
    <property type="entry name" value="Kelch_domain_containing_8"/>
</dbReference>
<evidence type="ECO:0000313" key="5">
    <source>
        <dbReference type="Proteomes" id="UP000663868"/>
    </source>
</evidence>
<keyword evidence="3" id="KW-0472">Membrane</keyword>
<dbReference type="Gene3D" id="2.120.10.80">
    <property type="entry name" value="Kelch-type beta propeller"/>
    <property type="match status" value="1"/>
</dbReference>
<dbReference type="AlphaFoldDB" id="A0A819NBQ0"/>
<protein>
    <submittedName>
        <fullName evidence="4">Uncharacterized protein</fullName>
    </submittedName>
</protein>
<evidence type="ECO:0000256" key="2">
    <source>
        <dbReference type="ARBA" id="ARBA00022737"/>
    </source>
</evidence>
<dbReference type="Gene3D" id="2.130.10.80">
    <property type="entry name" value="Galactose oxidase/kelch, beta-propeller"/>
    <property type="match status" value="2"/>
</dbReference>
<dbReference type="InterPro" id="IPR006652">
    <property type="entry name" value="Kelch_1"/>
</dbReference>
<evidence type="ECO:0000313" key="4">
    <source>
        <dbReference type="EMBL" id="CAF3994008.1"/>
    </source>
</evidence>
<dbReference type="PANTHER" id="PTHR46260:SF3">
    <property type="entry name" value="RING-TYPE DOMAIN-CONTAINING PROTEIN"/>
    <property type="match status" value="1"/>
</dbReference>
<reference evidence="4" key="1">
    <citation type="submission" date="2021-02" db="EMBL/GenBank/DDBJ databases">
        <authorList>
            <person name="Nowell W R."/>
        </authorList>
    </citation>
    <scope>NUCLEOTIDE SEQUENCE</scope>
</reference>
<proteinExistence type="predicted"/>
<dbReference type="SUPFAM" id="SSF117281">
    <property type="entry name" value="Kelch motif"/>
    <property type="match status" value="1"/>
</dbReference>
<organism evidence="4 5">
    <name type="scientific">Adineta steineri</name>
    <dbReference type="NCBI Taxonomy" id="433720"/>
    <lineage>
        <taxon>Eukaryota</taxon>
        <taxon>Metazoa</taxon>
        <taxon>Spiralia</taxon>
        <taxon>Gnathifera</taxon>
        <taxon>Rotifera</taxon>
        <taxon>Eurotatoria</taxon>
        <taxon>Bdelloidea</taxon>
        <taxon>Adinetida</taxon>
        <taxon>Adinetidae</taxon>
        <taxon>Adineta</taxon>
    </lineage>
</organism>
<keyword evidence="2" id="KW-0677">Repeat</keyword>
<dbReference type="Pfam" id="PF01344">
    <property type="entry name" value="Kelch_1"/>
    <property type="match status" value="2"/>
</dbReference>
<dbReference type="SMART" id="SM00612">
    <property type="entry name" value="Kelch"/>
    <property type="match status" value="5"/>
</dbReference>
<sequence>MSGATKSEGMVGENGQGTQSNQFFCRRRYVRLGILVTIVCLLVILGLVIGFSILPHNSISDDNGITDNQTTRDNNSYHSSTAISTTVLSRKVISNIKETETLPQNQSILESSCLNMHRDEFPVITIENGELLVCGGRVLYGGRTPEGPFCEIYSSLNREWRKFPDMNVGRSGLTLTLLSDNRSILAIGSENKYDAYTAEIYDRDMNKWFFVPNIMNIGRMDHTATLMKNGQVLIVGGMAPDAYSVLSSTELYIPSSNTFVMKGNLKTPLYRHTAILLTDGLSVLIIGGSVRATLFTQPQIYKAGVWHYTLHDMIMRRRYCAAVLLFNGNVLIAGGVDSKSNTLSSVEIFQPDTETFSPVERMTCARSDFTLTRLPTGQVLAVGGQNSLDDECLRVTELYDPITNQWQSTRQLNKARYDHKAVLINNSVLILGGETTDNNYEFTCERYDL</sequence>
<keyword evidence="3" id="KW-1133">Transmembrane helix</keyword>
<accession>A0A819NBQ0</accession>
<dbReference type="Proteomes" id="UP000663868">
    <property type="component" value="Unassembled WGS sequence"/>
</dbReference>
<gene>
    <name evidence="4" type="ORF">KXQ929_LOCUS28077</name>
</gene>
<dbReference type="InterPro" id="IPR015915">
    <property type="entry name" value="Kelch-typ_b-propeller"/>
</dbReference>
<evidence type="ECO:0000256" key="1">
    <source>
        <dbReference type="ARBA" id="ARBA00022441"/>
    </source>
</evidence>
<dbReference type="EMBL" id="CAJOBB010002730">
    <property type="protein sequence ID" value="CAF3994008.1"/>
    <property type="molecule type" value="Genomic_DNA"/>
</dbReference>
<dbReference type="SUPFAM" id="SSF50965">
    <property type="entry name" value="Galactose oxidase, central domain"/>
    <property type="match status" value="1"/>
</dbReference>
<dbReference type="InterPro" id="IPR037293">
    <property type="entry name" value="Gal_Oxidase_central_sf"/>
</dbReference>
<feature type="transmembrane region" description="Helical" evidence="3">
    <location>
        <begin position="32"/>
        <end position="54"/>
    </location>
</feature>
<evidence type="ECO:0000256" key="3">
    <source>
        <dbReference type="SAM" id="Phobius"/>
    </source>
</evidence>
<dbReference type="PANTHER" id="PTHR46260">
    <property type="entry name" value="RING-TYPE DOMAIN-CONTAINING PROTEIN"/>
    <property type="match status" value="1"/>
</dbReference>
<dbReference type="InterPro" id="IPR011043">
    <property type="entry name" value="Gal_Oxase/kelch_b-propeller"/>
</dbReference>
<keyword evidence="3" id="KW-0812">Transmembrane</keyword>
<keyword evidence="1" id="KW-0880">Kelch repeat</keyword>
<comment type="caution">
    <text evidence="4">The sequence shown here is derived from an EMBL/GenBank/DDBJ whole genome shotgun (WGS) entry which is preliminary data.</text>
</comment>